<accession>A0A815KEF4</accession>
<protein>
    <recommendedName>
        <fullName evidence="4">Alanine racemase C-terminal domain-containing protein</fullName>
    </recommendedName>
</protein>
<evidence type="ECO:0000256" key="2">
    <source>
        <dbReference type="ARBA" id="ARBA00022898"/>
    </source>
</evidence>
<dbReference type="PANTHER" id="PTHR30511:SF0">
    <property type="entry name" value="ALANINE RACEMASE, CATABOLIC-RELATED"/>
    <property type="match status" value="1"/>
</dbReference>
<keyword evidence="2" id="KW-0663">Pyridoxal phosphate</keyword>
<keyword evidence="3" id="KW-0413">Isomerase</keyword>
<name>A0A815KEF4_ADIRI</name>
<gene>
    <name evidence="5" type="ORF">XAT740_LOCUS33661</name>
</gene>
<dbReference type="GO" id="GO:0030632">
    <property type="term" value="P:D-alanine biosynthetic process"/>
    <property type="evidence" value="ECO:0007669"/>
    <property type="project" value="TreeGrafter"/>
</dbReference>
<comment type="cofactor">
    <cofactor evidence="1">
        <name>pyridoxal 5'-phosphate</name>
        <dbReference type="ChEBI" id="CHEBI:597326"/>
    </cofactor>
</comment>
<dbReference type="EMBL" id="CAJNOR010003232">
    <property type="protein sequence ID" value="CAF1392102.1"/>
    <property type="molecule type" value="Genomic_DNA"/>
</dbReference>
<dbReference type="PANTHER" id="PTHR30511">
    <property type="entry name" value="ALANINE RACEMASE"/>
    <property type="match status" value="1"/>
</dbReference>
<proteinExistence type="predicted"/>
<dbReference type="GO" id="GO:0008784">
    <property type="term" value="F:alanine racemase activity"/>
    <property type="evidence" value="ECO:0007669"/>
    <property type="project" value="InterPro"/>
</dbReference>
<dbReference type="AlphaFoldDB" id="A0A815KEF4"/>
<dbReference type="PRINTS" id="PR00992">
    <property type="entry name" value="ALARACEMASE"/>
</dbReference>
<dbReference type="SMART" id="SM01005">
    <property type="entry name" value="Ala_racemase_C"/>
    <property type="match status" value="1"/>
</dbReference>
<sequence length="746" mass="85579">MPKWKIIESRVKWTQKWFNMDGVSLIVNLFKNPILKSLKNNRNVCMSHKGLDTMYYTDMNGKKHPDPYVGVTTIYCLNEDGTRIFFADPWLQNKFHNELTTPEDGQFIAESMATSGSTLFLLQRAKNEFGQEINKMYTRFADFDSIGSNPALTSTYNRTNYVPLVRFLPPEDWIQQPAINLQGNARLTKNISVFQIGWGQNNRQLRVQGTDSDGNVGFYSKNIYENQWKFQLTNNIEISEEEFLSESIPYIGFAKGPQICFDYTNGEFRSNLKEIHFENIILEKFSHRGLNERGLHTKLILVLSSTLPMSIPLYARRGWKSLLGLSKSNIWKLVIPFEYFQSDDREIQLVLEKIFANRFRHNVHVYESKQQIDEEKKKMLQSYRNQGINTVVCLLTGHDQEILLHGQKSLIDASKKVSVKRFTTSDYETDLLNIKIDLKQEIIKSFVPRNKKFPRHIPMMLQASFIARFTEIHQVAQKVTGQLMSNHFKTGVFINESLTKTTILRPTWIDIDLDLVRVNVQTLKKYVGDPVHLIAIVNANAYGYGIMFLEIIPNRTEKLIHCSNSGATLFQPEKPFYNMVRCGNALTSPPNELLNDFLLIKLQSVISLRSVLSFVKKVEAGEKIDYGDAYTTTKKQWISTIPMGFGDGWHQNLKPTGVFVEGQRMEIGGRIPMVQMMIALDLEYPVGTRVTFIGQQGNVTISGDEITGIAKMPRSGIFSVILNRVPLVYRESSTITSFGHRNFLQC</sequence>
<evidence type="ECO:0000313" key="5">
    <source>
        <dbReference type="EMBL" id="CAF1392102.1"/>
    </source>
</evidence>
<dbReference type="Pfam" id="PF00842">
    <property type="entry name" value="Ala_racemase_C"/>
    <property type="match status" value="1"/>
</dbReference>
<evidence type="ECO:0000259" key="4">
    <source>
        <dbReference type="SMART" id="SM01005"/>
    </source>
</evidence>
<reference evidence="5" key="1">
    <citation type="submission" date="2021-02" db="EMBL/GenBank/DDBJ databases">
        <authorList>
            <person name="Nowell W R."/>
        </authorList>
    </citation>
    <scope>NUCLEOTIDE SEQUENCE</scope>
</reference>
<dbReference type="InterPro" id="IPR000821">
    <property type="entry name" value="Ala_racemase"/>
</dbReference>
<evidence type="ECO:0000256" key="3">
    <source>
        <dbReference type="ARBA" id="ARBA00023235"/>
    </source>
</evidence>
<evidence type="ECO:0000256" key="1">
    <source>
        <dbReference type="ARBA" id="ARBA00001933"/>
    </source>
</evidence>
<dbReference type="SUPFAM" id="SSF50621">
    <property type="entry name" value="Alanine racemase C-terminal domain-like"/>
    <property type="match status" value="1"/>
</dbReference>
<dbReference type="Proteomes" id="UP000663828">
    <property type="component" value="Unassembled WGS sequence"/>
</dbReference>
<dbReference type="Gene3D" id="2.40.37.10">
    <property type="entry name" value="Lyase, Ornithine Decarboxylase, Chain A, domain 1"/>
    <property type="match status" value="1"/>
</dbReference>
<keyword evidence="6" id="KW-1185">Reference proteome</keyword>
<comment type="caution">
    <text evidence="5">The sequence shown here is derived from an EMBL/GenBank/DDBJ whole genome shotgun (WGS) entry which is preliminary data.</text>
</comment>
<dbReference type="GO" id="GO:0005829">
    <property type="term" value="C:cytosol"/>
    <property type="evidence" value="ECO:0007669"/>
    <property type="project" value="TreeGrafter"/>
</dbReference>
<dbReference type="InterPro" id="IPR009006">
    <property type="entry name" value="Ala_racemase/Decarboxylase_C"/>
</dbReference>
<evidence type="ECO:0000313" key="6">
    <source>
        <dbReference type="Proteomes" id="UP000663828"/>
    </source>
</evidence>
<feature type="domain" description="Alanine racemase C-terminal" evidence="4">
    <location>
        <begin position="605"/>
        <end position="730"/>
    </location>
</feature>
<dbReference type="InterPro" id="IPR011079">
    <property type="entry name" value="Ala_racemase_C"/>
</dbReference>
<dbReference type="GO" id="GO:0030170">
    <property type="term" value="F:pyridoxal phosphate binding"/>
    <property type="evidence" value="ECO:0007669"/>
    <property type="project" value="TreeGrafter"/>
</dbReference>
<organism evidence="5 6">
    <name type="scientific">Adineta ricciae</name>
    <name type="common">Rotifer</name>
    <dbReference type="NCBI Taxonomy" id="249248"/>
    <lineage>
        <taxon>Eukaryota</taxon>
        <taxon>Metazoa</taxon>
        <taxon>Spiralia</taxon>
        <taxon>Gnathifera</taxon>
        <taxon>Rotifera</taxon>
        <taxon>Eurotatoria</taxon>
        <taxon>Bdelloidea</taxon>
        <taxon>Adinetida</taxon>
        <taxon>Adinetidae</taxon>
        <taxon>Adineta</taxon>
    </lineage>
</organism>